<dbReference type="PANTHER" id="PTHR45861">
    <property type="entry name" value="DNA POLYMERASE ALPHA CATALYTIC SUBUNIT"/>
    <property type="match status" value="1"/>
</dbReference>
<comment type="similarity">
    <text evidence="1 5">Belongs to the DNA polymerase type-B family.</text>
</comment>
<keyword evidence="3 5" id="KW-0548">Nucleotidyltransferase</keyword>
<keyword evidence="8" id="KW-1185">Reference proteome</keyword>
<sequence>MFFYLYNIDIINYKLFLFGREILAPEDSLIENIHLSKSRIRVLSISKCVVPVLFICKNTVKNQEEIDEAMEDIKKTLASFKLKNISLEVERLKNIFYDDLNDDLVVIKCKLKKNIDLAKFSSSYVSKVVKEFNCFKEYLIISKNIKGPCLLKINIKEDHVVYNQYKQVMVDTIDDIAVFGNTELPKLNCCAISLKYNNNVIEGYSLCINGIKMVSGVVDKSGELKTIKSGNDTFITYSNTKNMISDIHSRLDKEQVDNVVVYNLSNGILNQFDFRRFLLCDFYTFSSGSIKSRDFSLVDLSEYFNYKIPSFNFTFHRGETFSELCCDSKTIYELYILSDALLLAKELAEISGYIINKALSNNRAEIIDYSLLHELYDRKYLFPPAKKSIPKHYTGGKVLNPLVGYYDTAILLLDFNSLYPSIIQEFNVCFSTIGKQNIDCFNIKTEDEIENFKELEKLSLNSKKGFLPQIISNLVARRKEIKKVIKQNTTGNIKIYDIRQKALKLLANSIYGCLGFPVSRFCNYTMASYITKKGRDLLVETRDIATEELGYKVIYGDTDSIMINTQLKYCNENLNQINDIAEEIKNKINLKYKNIEIDLEKIFIRLFLYTKKRYAAVFFDGKNGYRNEYKGIDSVRRDICNAAVEILDTVLKILLDHKKNIDNTETRDEIYSVLHREAANLRQRKAEDFVINTALSKPLDKYDIKAPLPHVHLANRLKEKGILFNQGDMISFVVCQTGNNEPVHKRAFLLSEAEKIDYDYYISNQILPSLSRTLQITNFVSNENIQRIFGCKSAKTSSQEISTHSIQFITDCCNKIQGPKECCSGCKEKISENFYFFKVKEMIKKEITSLYNIKPECIDCNQRFDRLEVVCQFCGSILTFKPQNEEFDIFLDNLDQSFRGTEFNRVKRFIKMHIDHSRFKTFDLRLYFNEEIENFIRNK</sequence>
<dbReference type="InterPro" id="IPR006134">
    <property type="entry name" value="DNA-dir_DNA_pol_B_multi_dom"/>
</dbReference>
<keyword evidence="5" id="KW-0235">DNA replication</keyword>
<evidence type="ECO:0000259" key="6">
    <source>
        <dbReference type="Pfam" id="PF00136"/>
    </source>
</evidence>
<dbReference type="SUPFAM" id="SSF53098">
    <property type="entry name" value="Ribonuclease H-like"/>
    <property type="match status" value="1"/>
</dbReference>
<dbReference type="GO" id="GO:0006272">
    <property type="term" value="P:leading strand elongation"/>
    <property type="evidence" value="ECO:0007669"/>
    <property type="project" value="TreeGrafter"/>
</dbReference>
<evidence type="ECO:0000256" key="5">
    <source>
        <dbReference type="RuleBase" id="RU000442"/>
    </source>
</evidence>
<reference evidence="7 8" key="1">
    <citation type="journal article" date="2020" name="Genome Biol. Evol.">
        <title>Comparative genomics of strictly vertically transmitted, feminizing microsporidia endosymbionts of amphipod crustaceans.</title>
        <authorList>
            <person name="Cormier A."/>
            <person name="Chebbi M.A."/>
            <person name="Giraud I."/>
            <person name="Wattier R."/>
            <person name="Teixeira M."/>
            <person name="Gilbert C."/>
            <person name="Rigaud T."/>
            <person name="Cordaux R."/>
        </authorList>
    </citation>
    <scope>NUCLEOTIDE SEQUENCE [LARGE SCALE GENOMIC DNA]</scope>
    <source>
        <strain evidence="7 8">Ou3-Ou53</strain>
    </source>
</reference>
<proteinExistence type="inferred from homology"/>
<dbReference type="Gene3D" id="3.90.1600.10">
    <property type="entry name" value="Palm domain of DNA polymerase"/>
    <property type="match status" value="2"/>
</dbReference>
<dbReference type="AlphaFoldDB" id="A0A9P6L0A7"/>
<dbReference type="InterPro" id="IPR012337">
    <property type="entry name" value="RNaseH-like_sf"/>
</dbReference>
<evidence type="ECO:0000256" key="2">
    <source>
        <dbReference type="ARBA" id="ARBA00022679"/>
    </source>
</evidence>
<protein>
    <recommendedName>
        <fullName evidence="5">DNA polymerase</fullName>
        <ecNumber evidence="5">2.7.7.7</ecNumber>
    </recommendedName>
</protein>
<gene>
    <name evidence="7" type="primary">Pola1</name>
    <name evidence="7" type="ORF">NGRA_0507</name>
</gene>
<dbReference type="InterPro" id="IPR006172">
    <property type="entry name" value="DNA-dir_DNA_pol_B"/>
</dbReference>
<dbReference type="Gene3D" id="1.10.132.60">
    <property type="entry name" value="DNA polymerase family B, C-terminal domain"/>
    <property type="match status" value="1"/>
</dbReference>
<dbReference type="EMBL" id="SBJO01000019">
    <property type="protein sequence ID" value="KAF9764508.1"/>
    <property type="molecule type" value="Genomic_DNA"/>
</dbReference>
<evidence type="ECO:0000313" key="8">
    <source>
        <dbReference type="Proteomes" id="UP000740883"/>
    </source>
</evidence>
<evidence type="ECO:0000256" key="1">
    <source>
        <dbReference type="ARBA" id="ARBA00005755"/>
    </source>
</evidence>
<dbReference type="EC" id="2.7.7.7" evidence="5"/>
<dbReference type="GO" id="GO:0006273">
    <property type="term" value="P:lagging strand elongation"/>
    <property type="evidence" value="ECO:0007669"/>
    <property type="project" value="TreeGrafter"/>
</dbReference>
<dbReference type="InterPro" id="IPR043502">
    <property type="entry name" value="DNA/RNA_pol_sf"/>
</dbReference>
<dbReference type="SUPFAM" id="SSF56672">
    <property type="entry name" value="DNA/RNA polymerases"/>
    <property type="match status" value="1"/>
</dbReference>
<evidence type="ECO:0000256" key="4">
    <source>
        <dbReference type="ARBA" id="ARBA00022932"/>
    </source>
</evidence>
<dbReference type="GO" id="GO:0005658">
    <property type="term" value="C:alpha DNA polymerase:primase complex"/>
    <property type="evidence" value="ECO:0007669"/>
    <property type="project" value="TreeGrafter"/>
</dbReference>
<accession>A0A9P6L0A7</accession>
<dbReference type="SMART" id="SM00486">
    <property type="entry name" value="POLBc"/>
    <property type="match status" value="1"/>
</dbReference>
<comment type="caution">
    <text evidence="7">The sequence shown here is derived from an EMBL/GenBank/DDBJ whole genome shotgun (WGS) entry which is preliminary data.</text>
</comment>
<dbReference type="OrthoDB" id="6755010at2759"/>
<dbReference type="GO" id="GO:0003688">
    <property type="term" value="F:DNA replication origin binding"/>
    <property type="evidence" value="ECO:0007669"/>
    <property type="project" value="TreeGrafter"/>
</dbReference>
<dbReference type="InterPro" id="IPR017964">
    <property type="entry name" value="DNA-dir_DNA_pol_B_CS"/>
</dbReference>
<dbReference type="InterPro" id="IPR042087">
    <property type="entry name" value="DNA_pol_B_thumb"/>
</dbReference>
<dbReference type="GO" id="GO:0003697">
    <property type="term" value="F:single-stranded DNA binding"/>
    <property type="evidence" value="ECO:0007669"/>
    <property type="project" value="TreeGrafter"/>
</dbReference>
<dbReference type="PROSITE" id="PS00116">
    <property type="entry name" value="DNA_POLYMERASE_B"/>
    <property type="match status" value="1"/>
</dbReference>
<dbReference type="GO" id="GO:1902975">
    <property type="term" value="P:mitotic DNA replication initiation"/>
    <property type="evidence" value="ECO:0007669"/>
    <property type="project" value="TreeGrafter"/>
</dbReference>
<comment type="catalytic activity">
    <reaction evidence="5">
        <text>DNA(n) + a 2'-deoxyribonucleoside 5'-triphosphate = DNA(n+1) + diphosphate</text>
        <dbReference type="Rhea" id="RHEA:22508"/>
        <dbReference type="Rhea" id="RHEA-COMP:17339"/>
        <dbReference type="Rhea" id="RHEA-COMP:17340"/>
        <dbReference type="ChEBI" id="CHEBI:33019"/>
        <dbReference type="ChEBI" id="CHEBI:61560"/>
        <dbReference type="ChEBI" id="CHEBI:173112"/>
        <dbReference type="EC" id="2.7.7.7"/>
    </reaction>
</comment>
<name>A0A9P6L0A7_9MICR</name>
<dbReference type="PANTHER" id="PTHR45861:SF1">
    <property type="entry name" value="DNA POLYMERASE ALPHA CATALYTIC SUBUNIT"/>
    <property type="match status" value="1"/>
</dbReference>
<keyword evidence="5" id="KW-0238">DNA-binding</keyword>
<dbReference type="Proteomes" id="UP000740883">
    <property type="component" value="Unassembled WGS sequence"/>
</dbReference>
<dbReference type="Pfam" id="PF00136">
    <property type="entry name" value="DNA_pol_B"/>
    <property type="match status" value="1"/>
</dbReference>
<dbReference type="GO" id="GO:0000166">
    <property type="term" value="F:nucleotide binding"/>
    <property type="evidence" value="ECO:0007669"/>
    <property type="project" value="InterPro"/>
</dbReference>
<evidence type="ECO:0000256" key="3">
    <source>
        <dbReference type="ARBA" id="ARBA00022695"/>
    </source>
</evidence>
<dbReference type="GO" id="GO:0003682">
    <property type="term" value="F:chromatin binding"/>
    <property type="evidence" value="ECO:0007669"/>
    <property type="project" value="TreeGrafter"/>
</dbReference>
<dbReference type="GO" id="GO:0003887">
    <property type="term" value="F:DNA-directed DNA polymerase activity"/>
    <property type="evidence" value="ECO:0007669"/>
    <property type="project" value="UniProtKB-KW"/>
</dbReference>
<dbReference type="NCBIfam" id="TIGR00592">
    <property type="entry name" value="pol2"/>
    <property type="match status" value="1"/>
</dbReference>
<keyword evidence="4 5" id="KW-0239">DNA-directed DNA polymerase</keyword>
<organism evidence="7 8">
    <name type="scientific">Nosema granulosis</name>
    <dbReference type="NCBI Taxonomy" id="83296"/>
    <lineage>
        <taxon>Eukaryota</taxon>
        <taxon>Fungi</taxon>
        <taxon>Fungi incertae sedis</taxon>
        <taxon>Microsporidia</taxon>
        <taxon>Nosematidae</taxon>
        <taxon>Nosema</taxon>
    </lineage>
</organism>
<evidence type="ECO:0000313" key="7">
    <source>
        <dbReference type="EMBL" id="KAF9764508.1"/>
    </source>
</evidence>
<keyword evidence="2 5" id="KW-0808">Transferase</keyword>
<dbReference type="InterPro" id="IPR023211">
    <property type="entry name" value="DNA_pol_palm_dom_sf"/>
</dbReference>
<feature type="domain" description="DNA-directed DNA polymerase family B multifunctional" evidence="6">
    <location>
        <begin position="355"/>
        <end position="775"/>
    </location>
</feature>
<dbReference type="PRINTS" id="PR00106">
    <property type="entry name" value="DNAPOLB"/>
</dbReference>